<dbReference type="PANTHER" id="PTHR43477">
    <property type="entry name" value="DIHYDROANTICAPSIN 7-DEHYDROGENASE"/>
    <property type="match status" value="1"/>
</dbReference>
<accession>A0A0W7WHD2</accession>
<dbReference type="PROSITE" id="PS00061">
    <property type="entry name" value="ADH_SHORT"/>
    <property type="match status" value="1"/>
</dbReference>
<protein>
    <submittedName>
        <fullName evidence="3">3-ketoacyl-ACP reductase</fullName>
    </submittedName>
</protein>
<organism evidence="3 4">
    <name type="scientific">Pseudoponticoccus marisrubri</name>
    <dbReference type="NCBI Taxonomy" id="1685382"/>
    <lineage>
        <taxon>Bacteria</taxon>
        <taxon>Pseudomonadati</taxon>
        <taxon>Pseudomonadota</taxon>
        <taxon>Alphaproteobacteria</taxon>
        <taxon>Rhodobacterales</taxon>
        <taxon>Roseobacteraceae</taxon>
        <taxon>Pseudoponticoccus</taxon>
    </lineage>
</organism>
<name>A0A0W7WHD2_9RHOB</name>
<dbReference type="PRINTS" id="PR00080">
    <property type="entry name" value="SDRFAMILY"/>
</dbReference>
<keyword evidence="4" id="KW-1185">Reference proteome</keyword>
<evidence type="ECO:0000256" key="1">
    <source>
        <dbReference type="ARBA" id="ARBA00006484"/>
    </source>
</evidence>
<dbReference type="Pfam" id="PF13561">
    <property type="entry name" value="adh_short_C2"/>
    <property type="match status" value="1"/>
</dbReference>
<evidence type="ECO:0000256" key="2">
    <source>
        <dbReference type="ARBA" id="ARBA00023002"/>
    </source>
</evidence>
<comment type="caution">
    <text evidence="3">The sequence shown here is derived from an EMBL/GenBank/DDBJ whole genome shotgun (WGS) entry which is preliminary data.</text>
</comment>
<comment type="similarity">
    <text evidence="1">Belongs to the short-chain dehydrogenases/reductases (SDR) family.</text>
</comment>
<dbReference type="RefSeq" id="WP_058862950.1">
    <property type="nucleotide sequence ID" value="NZ_LPXO01000009.1"/>
</dbReference>
<dbReference type="InterPro" id="IPR002347">
    <property type="entry name" value="SDR_fam"/>
</dbReference>
<reference evidence="3 4" key="1">
    <citation type="submission" date="2015-12" db="EMBL/GenBank/DDBJ databases">
        <authorList>
            <person name="Shamseldin A."/>
            <person name="Moawad H."/>
            <person name="Abd El-Rahim W.M."/>
            <person name="Sadowsky M.J."/>
        </authorList>
    </citation>
    <scope>NUCLEOTIDE SEQUENCE [LARGE SCALE GENOMIC DNA]</scope>
    <source>
        <strain evidence="3 4">SJ5A-1</strain>
    </source>
</reference>
<dbReference type="STRING" id="1685382.AVJ23_14595"/>
<dbReference type="InterPro" id="IPR020904">
    <property type="entry name" value="Sc_DH/Rdtase_CS"/>
</dbReference>
<dbReference type="EMBL" id="LPXO01000009">
    <property type="protein sequence ID" value="KUF09973.1"/>
    <property type="molecule type" value="Genomic_DNA"/>
</dbReference>
<dbReference type="Proteomes" id="UP000054396">
    <property type="component" value="Unassembled WGS sequence"/>
</dbReference>
<dbReference type="GO" id="GO:0016491">
    <property type="term" value="F:oxidoreductase activity"/>
    <property type="evidence" value="ECO:0007669"/>
    <property type="project" value="UniProtKB-KW"/>
</dbReference>
<dbReference type="InterPro" id="IPR051122">
    <property type="entry name" value="SDR_DHRS6-like"/>
</dbReference>
<dbReference type="AlphaFoldDB" id="A0A0W7WHD2"/>
<dbReference type="FunFam" id="3.40.50.720:FF:000084">
    <property type="entry name" value="Short-chain dehydrogenase reductase"/>
    <property type="match status" value="1"/>
</dbReference>
<dbReference type="InterPro" id="IPR036291">
    <property type="entry name" value="NAD(P)-bd_dom_sf"/>
</dbReference>
<dbReference type="OrthoDB" id="9804774at2"/>
<proteinExistence type="inferred from homology"/>
<dbReference type="PRINTS" id="PR00081">
    <property type="entry name" value="GDHRDH"/>
</dbReference>
<keyword evidence="2" id="KW-0560">Oxidoreductase</keyword>
<evidence type="ECO:0000313" key="3">
    <source>
        <dbReference type="EMBL" id="KUF09973.1"/>
    </source>
</evidence>
<dbReference type="CDD" id="cd05233">
    <property type="entry name" value="SDR_c"/>
    <property type="match status" value="1"/>
</dbReference>
<dbReference type="SUPFAM" id="SSF51735">
    <property type="entry name" value="NAD(P)-binding Rossmann-fold domains"/>
    <property type="match status" value="1"/>
</dbReference>
<sequence length="259" mass="26555">MSILASLTPPKGLRVLITAGAGGIGQAIARGFAETGARVHISDVDAEAVKSVTGGAITGSVADASDEAQTHALFDAAREHLGGLDVVIANAGVAGPTANVGQISQAEWDQCLEVNLRGAYLAARFGEAELKASRGSFIAMASVAGRLPYAFRTPYAASKWGVVGLAKSLAAELGPEGVRANAILPGIVKGPRIDRVIQARADQVGVSFEEMREQYLAKVSLRRMVTAEDIAATCLFLASPGGANISGQALSVCGNVETL</sequence>
<gene>
    <name evidence="3" type="ORF">AVJ23_14595</name>
</gene>
<dbReference type="Gene3D" id="3.40.50.720">
    <property type="entry name" value="NAD(P)-binding Rossmann-like Domain"/>
    <property type="match status" value="1"/>
</dbReference>
<dbReference type="PANTHER" id="PTHR43477:SF1">
    <property type="entry name" value="DIHYDROANTICAPSIN 7-DEHYDROGENASE"/>
    <property type="match status" value="1"/>
</dbReference>
<evidence type="ECO:0000313" key="4">
    <source>
        <dbReference type="Proteomes" id="UP000054396"/>
    </source>
</evidence>